<evidence type="ECO:0000313" key="3">
    <source>
        <dbReference type="EMBL" id="PWW31246.1"/>
    </source>
</evidence>
<gene>
    <name evidence="3" type="ORF">DFO73_102241</name>
</gene>
<evidence type="ECO:0000313" key="4">
    <source>
        <dbReference type="Proteomes" id="UP000247150"/>
    </source>
</evidence>
<dbReference type="AlphaFoldDB" id="A0A2V3A357"/>
<dbReference type="Proteomes" id="UP000247150">
    <property type="component" value="Unassembled WGS sequence"/>
</dbReference>
<keyword evidence="1" id="KW-0732">Signal</keyword>
<evidence type="ECO:0000256" key="1">
    <source>
        <dbReference type="SAM" id="SignalP"/>
    </source>
</evidence>
<accession>A0A2V3A357</accession>
<dbReference type="Gene3D" id="3.30.457.10">
    <property type="entry name" value="Copper amine oxidase-like, N-terminal domain"/>
    <property type="match status" value="1"/>
</dbReference>
<reference evidence="3 4" key="1">
    <citation type="submission" date="2018-05" db="EMBL/GenBank/DDBJ databases">
        <title>Freshwater and sediment microbial communities from various areas in North America, analyzing microbe dynamics in response to fracking.</title>
        <authorList>
            <person name="Lamendella R."/>
        </authorList>
    </citation>
    <scope>NUCLEOTIDE SEQUENCE [LARGE SCALE GENOMIC DNA]</scope>
    <source>
        <strain evidence="3 4">15_TX</strain>
    </source>
</reference>
<feature type="chain" id="PRO_5016053454" evidence="1">
    <location>
        <begin position="27"/>
        <end position="304"/>
    </location>
</feature>
<evidence type="ECO:0000259" key="2">
    <source>
        <dbReference type="Pfam" id="PF07833"/>
    </source>
</evidence>
<dbReference type="InterPro" id="IPR012854">
    <property type="entry name" value="Cu_amine_oxidase-like_N"/>
</dbReference>
<comment type="caution">
    <text evidence="3">The sequence shown here is derived from an EMBL/GenBank/DDBJ whole genome shotgun (WGS) entry which is preliminary data.</text>
</comment>
<dbReference type="InterPro" id="IPR036582">
    <property type="entry name" value="Mao_N_sf"/>
</dbReference>
<dbReference type="Pfam" id="PF07833">
    <property type="entry name" value="Cu_amine_oxidN1"/>
    <property type="match status" value="1"/>
</dbReference>
<name>A0A2V3A357_9BACI</name>
<proteinExistence type="predicted"/>
<protein>
    <submittedName>
        <fullName evidence="3">Copper amine oxidase-like protein</fullName>
    </submittedName>
</protein>
<dbReference type="SUPFAM" id="SSF55383">
    <property type="entry name" value="Copper amine oxidase, domain N"/>
    <property type="match status" value="1"/>
</dbReference>
<organism evidence="3 4">
    <name type="scientific">Cytobacillus oceanisediminis</name>
    <dbReference type="NCBI Taxonomy" id="665099"/>
    <lineage>
        <taxon>Bacteria</taxon>
        <taxon>Bacillati</taxon>
        <taxon>Bacillota</taxon>
        <taxon>Bacilli</taxon>
        <taxon>Bacillales</taxon>
        <taxon>Bacillaceae</taxon>
        <taxon>Cytobacillus</taxon>
    </lineage>
</organism>
<dbReference type="EMBL" id="QGTW01000002">
    <property type="protein sequence ID" value="PWW31246.1"/>
    <property type="molecule type" value="Genomic_DNA"/>
</dbReference>
<sequence>MKFLKKRAAILSIMLLGFLLFNSAPAANAYSKHGPTYVFIDGKEPLFTNDPFIKYGTTLIEFRPVFEMLGLQVGWDSKTKTVTGKKANLTIKMRINDRVAYVNNKKVILSQAPLILNGRTMVPLRFVAEASGKKVYWDGTTRMIIINDGNFTKADFTFNESDISPQLVEDAKTGKLGPFHASQHGKPLAQIVNKYGFPDARHDGTPYSDDIPFVIYGDYLMYYLGTKGPDYTKQPTVRSIHAILPEAVTNQDMIDIFGRDYKFDYGMYTNMIYDLGTYTVYIETEGDRSYNHPYYLSVGEPEWN</sequence>
<feature type="signal peptide" evidence="1">
    <location>
        <begin position="1"/>
        <end position="26"/>
    </location>
</feature>
<feature type="domain" description="Copper amine oxidase-like N-terminal" evidence="2">
    <location>
        <begin position="40"/>
        <end position="146"/>
    </location>
</feature>